<sequence>MNSFNSQCSLQGHLPDFSDSGICDKIYQRLLRWQRMMKIDCLLKFQNRSESAGNFVCMRSMILLACYRKIVPEQIALFRYRFWMNLIWKSSGSGREEDFIFRTCNLNNPPVRFSKIRSAKPSSPEPGSVKTCTGIKVP</sequence>
<organism evidence="2 3">
    <name type="scientific">Gimesia maris</name>
    <dbReference type="NCBI Taxonomy" id="122"/>
    <lineage>
        <taxon>Bacteria</taxon>
        <taxon>Pseudomonadati</taxon>
        <taxon>Planctomycetota</taxon>
        <taxon>Planctomycetia</taxon>
        <taxon>Planctomycetales</taxon>
        <taxon>Planctomycetaceae</taxon>
        <taxon>Gimesia</taxon>
    </lineage>
</organism>
<proteinExistence type="predicted"/>
<gene>
    <name evidence="2" type="ORF">GmarT_46070</name>
</gene>
<dbReference type="Proteomes" id="UP000322887">
    <property type="component" value="Chromosome"/>
</dbReference>
<feature type="region of interest" description="Disordered" evidence="1">
    <location>
        <begin position="117"/>
        <end position="138"/>
    </location>
</feature>
<evidence type="ECO:0000313" key="3">
    <source>
        <dbReference type="Proteomes" id="UP000322887"/>
    </source>
</evidence>
<accession>A0ABX5YT20</accession>
<evidence type="ECO:0000256" key="1">
    <source>
        <dbReference type="SAM" id="MobiDB-lite"/>
    </source>
</evidence>
<reference evidence="2 3" key="1">
    <citation type="submission" date="2019-08" db="EMBL/GenBank/DDBJ databases">
        <title>Deep-cultivation of Planctomycetes and their phenomic and genomic characterization uncovers novel biology.</title>
        <authorList>
            <person name="Wiegand S."/>
            <person name="Jogler M."/>
            <person name="Boedeker C."/>
            <person name="Pinto D."/>
            <person name="Vollmers J."/>
            <person name="Rivas-Marin E."/>
            <person name="Kohn T."/>
            <person name="Peeters S.H."/>
            <person name="Heuer A."/>
            <person name="Rast P."/>
            <person name="Oberbeckmann S."/>
            <person name="Bunk B."/>
            <person name="Jeske O."/>
            <person name="Meyerdierks A."/>
            <person name="Storesund J.E."/>
            <person name="Kallscheuer N."/>
            <person name="Luecker S."/>
            <person name="Lage O.M."/>
            <person name="Pohl T."/>
            <person name="Merkel B.J."/>
            <person name="Hornburger P."/>
            <person name="Mueller R.-W."/>
            <person name="Bruemmer F."/>
            <person name="Labrenz M."/>
            <person name="Spormann A.M."/>
            <person name="Op den Camp H."/>
            <person name="Overmann J."/>
            <person name="Amann R."/>
            <person name="Jetten M.S.M."/>
            <person name="Mascher T."/>
            <person name="Medema M.H."/>
            <person name="Devos D.P."/>
            <person name="Kaster A.-K."/>
            <person name="Ovreas L."/>
            <person name="Rohde M."/>
            <person name="Galperin M.Y."/>
            <person name="Jogler C."/>
        </authorList>
    </citation>
    <scope>NUCLEOTIDE SEQUENCE [LARGE SCALE GENOMIC DNA]</scope>
    <source>
        <strain evidence="2 3">DSM 8797</strain>
    </source>
</reference>
<evidence type="ECO:0000313" key="2">
    <source>
        <dbReference type="EMBL" id="QEG18717.1"/>
    </source>
</evidence>
<dbReference type="EMBL" id="CP042910">
    <property type="protein sequence ID" value="QEG18717.1"/>
    <property type="molecule type" value="Genomic_DNA"/>
</dbReference>
<protein>
    <submittedName>
        <fullName evidence="2">Uncharacterized protein</fullName>
    </submittedName>
</protein>
<keyword evidence="3" id="KW-1185">Reference proteome</keyword>
<name>A0ABX5YT20_9PLAN</name>